<evidence type="ECO:0000313" key="6">
    <source>
        <dbReference type="EMBL" id="CAJ0958347.1"/>
    </source>
</evidence>
<evidence type="ECO:0000256" key="2">
    <source>
        <dbReference type="ARBA" id="ARBA00023054"/>
    </source>
</evidence>
<dbReference type="PANTHER" id="PTHR12186:SF4">
    <property type="entry name" value="SUPPRESSOR OF IKBKE 1"/>
    <property type="match status" value="1"/>
</dbReference>
<keyword evidence="2 5" id="KW-0175">Coiled coil</keyword>
<feature type="coiled-coil region" evidence="5">
    <location>
        <begin position="260"/>
        <end position="287"/>
    </location>
</feature>
<evidence type="ECO:0000256" key="1">
    <source>
        <dbReference type="ARBA" id="ARBA00005537"/>
    </source>
</evidence>
<keyword evidence="7" id="KW-1185">Reference proteome</keyword>
<comment type="caution">
    <text evidence="6">The sequence shown here is derived from an EMBL/GenBank/DDBJ whole genome shotgun (WGS) entry which is preliminary data.</text>
</comment>
<feature type="coiled-coil region" evidence="5">
    <location>
        <begin position="102"/>
        <end position="129"/>
    </location>
</feature>
<dbReference type="Pfam" id="PF05769">
    <property type="entry name" value="SIKE"/>
    <property type="match status" value="1"/>
</dbReference>
<sequence length="309" mass="35476">MTYYPVQGQISPGHLDGITPQSSNNLGRSSLHPLQFSYVFLIHRRPELYSKCGRTSDLYRGFRWWRSGVRMSKVRIPCAHVKTQRAICAVIPFIVAAMACTIDKILQDAKTLLERLKDHDNAAESLIEQSSSLHKHVEAMKEVGTTLPEKYQEDLAEIKDTSKCKPHVLLCQENTQIRDLQQENKELWLSLEEHQYALELIMSKYRRQMLQLIANKKPVPTEPVLGAHETYSSEIESYIDRICSMGEVMKKAIQVDEEHAYNIQERLAQLELENKELRAVLSIVRRSSKCLAGPSEVMQEGCPRSYTYI</sequence>
<dbReference type="EMBL" id="CAUEEQ010045283">
    <property type="protein sequence ID" value="CAJ0958347.1"/>
    <property type="molecule type" value="Genomic_DNA"/>
</dbReference>
<organism evidence="6 7">
    <name type="scientific">Ranitomeya imitator</name>
    <name type="common">mimic poison frog</name>
    <dbReference type="NCBI Taxonomy" id="111125"/>
    <lineage>
        <taxon>Eukaryota</taxon>
        <taxon>Metazoa</taxon>
        <taxon>Chordata</taxon>
        <taxon>Craniata</taxon>
        <taxon>Vertebrata</taxon>
        <taxon>Euteleostomi</taxon>
        <taxon>Amphibia</taxon>
        <taxon>Batrachia</taxon>
        <taxon>Anura</taxon>
        <taxon>Neobatrachia</taxon>
        <taxon>Hyloidea</taxon>
        <taxon>Dendrobatidae</taxon>
        <taxon>Dendrobatinae</taxon>
        <taxon>Ranitomeya</taxon>
    </lineage>
</organism>
<evidence type="ECO:0000256" key="4">
    <source>
        <dbReference type="ARBA" id="ARBA00042344"/>
    </source>
</evidence>
<evidence type="ECO:0000256" key="3">
    <source>
        <dbReference type="ARBA" id="ARBA00041003"/>
    </source>
</evidence>
<comment type="similarity">
    <text evidence="1">Belongs to the SIKE family.</text>
</comment>
<name>A0ABN9M3Z1_9NEOB</name>
<dbReference type="PANTHER" id="PTHR12186">
    <property type="entry name" value="SIKE FAMILY MEMBER"/>
    <property type="match status" value="1"/>
</dbReference>
<dbReference type="Proteomes" id="UP001176940">
    <property type="component" value="Unassembled WGS sequence"/>
</dbReference>
<gene>
    <name evidence="6" type="ORF">RIMI_LOCUS16308242</name>
</gene>
<evidence type="ECO:0000256" key="5">
    <source>
        <dbReference type="SAM" id="Coils"/>
    </source>
</evidence>
<accession>A0ABN9M3Z1</accession>
<proteinExistence type="inferred from homology"/>
<reference evidence="6" key="1">
    <citation type="submission" date="2023-07" db="EMBL/GenBank/DDBJ databases">
        <authorList>
            <person name="Stuckert A."/>
        </authorList>
    </citation>
    <scope>NUCLEOTIDE SEQUENCE</scope>
</reference>
<evidence type="ECO:0000313" key="7">
    <source>
        <dbReference type="Proteomes" id="UP001176940"/>
    </source>
</evidence>
<dbReference type="InterPro" id="IPR008555">
    <property type="entry name" value="SIKE"/>
</dbReference>
<protein>
    <recommendedName>
        <fullName evidence="3">Suppressor of IKBKE 1</fullName>
    </recommendedName>
    <alternativeName>
        <fullName evidence="4">Suppressor of IKK-epsilon</fullName>
    </alternativeName>
</protein>